<dbReference type="PANTHER" id="PTHR11092">
    <property type="entry name" value="SUGAR NUCLEOTIDE EPIMERASE RELATED"/>
    <property type="match status" value="1"/>
</dbReference>
<comment type="caution">
    <text evidence="2">The sequence shown here is derived from an EMBL/GenBank/DDBJ whole genome shotgun (WGS) entry which is preliminary data.</text>
</comment>
<name>A0ABQ2D7K3_9MICC</name>
<accession>A0ABQ2D7K3</accession>
<dbReference type="Pfam" id="PF10604">
    <property type="entry name" value="Polyketide_cyc2"/>
    <property type="match status" value="1"/>
</dbReference>
<dbReference type="InterPro" id="IPR001509">
    <property type="entry name" value="Epimerase_deHydtase"/>
</dbReference>
<dbReference type="SUPFAM" id="SSF51735">
    <property type="entry name" value="NAD(P)-binding Rossmann-fold domains"/>
    <property type="match status" value="1"/>
</dbReference>
<dbReference type="Gene3D" id="3.30.530.20">
    <property type="match status" value="1"/>
</dbReference>
<dbReference type="InterPro" id="IPR023393">
    <property type="entry name" value="START-like_dom_sf"/>
</dbReference>
<keyword evidence="3" id="KW-1185">Reference proteome</keyword>
<protein>
    <recommendedName>
        <fullName evidence="1">NAD-dependent epimerase/dehydratase domain-containing protein</fullName>
    </recommendedName>
</protein>
<evidence type="ECO:0000313" key="3">
    <source>
        <dbReference type="Proteomes" id="UP000606115"/>
    </source>
</evidence>
<dbReference type="PANTHER" id="PTHR11092:SF0">
    <property type="entry name" value="EPIMERASE FAMILY PROTEIN SDR39U1"/>
    <property type="match status" value="1"/>
</dbReference>
<dbReference type="Proteomes" id="UP000606115">
    <property type="component" value="Unassembled WGS sequence"/>
</dbReference>
<organism evidence="2 3">
    <name type="scientific">Glutamicibacter ardleyensis</name>
    <dbReference type="NCBI Taxonomy" id="225894"/>
    <lineage>
        <taxon>Bacteria</taxon>
        <taxon>Bacillati</taxon>
        <taxon>Actinomycetota</taxon>
        <taxon>Actinomycetes</taxon>
        <taxon>Micrococcales</taxon>
        <taxon>Micrococcaceae</taxon>
        <taxon>Glutamicibacter</taxon>
    </lineage>
</organism>
<evidence type="ECO:0000313" key="2">
    <source>
        <dbReference type="EMBL" id="GGJ46706.1"/>
    </source>
</evidence>
<sequence>MAQTLTKFTRWQRTESQYLAADPEAVYSIVGNLSQTGSWMKSFDGFVVHDDQRGVGTKVDLLAPGKLFGPLHQKTAPAGSITRRNPAQRMVEFTQPQPGGEMVLRWQVDAADTGAILRFTVILRGPGTTAFKFSVANTLCEDFALACARLFKVIPSGAHRTVPVRVVISGGRGFLGRNLVAELVCRGLSVAVLTRRIEADFPADQYPWDGLHQGAWTSALSHAKFPVHLINLAGERVDKRNTEENIAKLTASRVRTTQTLAEAAAGLDTPLASWIQSSTTAIFGDGGEAEFTEDSPVPTGERALPEMTGVASAWEQAFHDAKVNAERSYVLRSSLVMHPDAPLLKPLTALVHTGLGGPMGDGRQWFSWIGLEDWLHLVRILLGLEETSLPVGLIHAAHPVPLRNTEVMAALRSNAGLPGLPTGTLLPKLGAAVLGSNARVALTGRKVSSRVLADAGFEFSQNDFAATLNGE</sequence>
<dbReference type="RefSeq" id="WP_229676926.1">
    <property type="nucleotide sequence ID" value="NZ_BMKX01000001.1"/>
</dbReference>
<feature type="domain" description="NAD-dependent epimerase/dehydratase" evidence="1">
    <location>
        <begin position="166"/>
        <end position="299"/>
    </location>
</feature>
<reference evidence="3" key="1">
    <citation type="journal article" date="2019" name="Int. J. Syst. Evol. Microbiol.">
        <title>The Global Catalogue of Microorganisms (GCM) 10K type strain sequencing project: providing services to taxonomists for standard genome sequencing and annotation.</title>
        <authorList>
            <consortium name="The Broad Institute Genomics Platform"/>
            <consortium name="The Broad Institute Genome Sequencing Center for Infectious Disease"/>
            <person name="Wu L."/>
            <person name="Ma J."/>
        </authorList>
    </citation>
    <scope>NUCLEOTIDE SEQUENCE [LARGE SCALE GENOMIC DNA]</scope>
    <source>
        <strain evidence="3">CGMCC 1.3685</strain>
    </source>
</reference>
<proteinExistence type="predicted"/>
<dbReference type="SUPFAM" id="SSF55961">
    <property type="entry name" value="Bet v1-like"/>
    <property type="match status" value="1"/>
</dbReference>
<dbReference type="InterPro" id="IPR019587">
    <property type="entry name" value="Polyketide_cyclase/dehydratase"/>
</dbReference>
<dbReference type="GeneID" id="303302580"/>
<evidence type="ECO:0000259" key="1">
    <source>
        <dbReference type="Pfam" id="PF01370"/>
    </source>
</evidence>
<dbReference type="InterPro" id="IPR036291">
    <property type="entry name" value="NAD(P)-bd_dom_sf"/>
</dbReference>
<dbReference type="EMBL" id="BMKX01000001">
    <property type="protein sequence ID" value="GGJ46706.1"/>
    <property type="molecule type" value="Genomic_DNA"/>
</dbReference>
<dbReference type="Pfam" id="PF01370">
    <property type="entry name" value="Epimerase"/>
    <property type="match status" value="1"/>
</dbReference>
<dbReference type="Gene3D" id="3.40.50.720">
    <property type="entry name" value="NAD(P)-binding Rossmann-like Domain"/>
    <property type="match status" value="1"/>
</dbReference>
<gene>
    <name evidence="2" type="ORF">GCM10007173_01620</name>
</gene>